<feature type="region of interest" description="Disordered" evidence="1">
    <location>
        <begin position="254"/>
        <end position="283"/>
    </location>
</feature>
<name>A0A9P7YFF8_9HELO</name>
<dbReference type="AlphaFoldDB" id="A0A9P7YFF8"/>
<keyword evidence="2" id="KW-0472">Membrane</keyword>
<accession>A0A9P7YFF8</accession>
<evidence type="ECO:0000256" key="3">
    <source>
        <dbReference type="SAM" id="SignalP"/>
    </source>
</evidence>
<proteinExistence type="predicted"/>
<protein>
    <submittedName>
        <fullName evidence="4">Uncharacterized protein</fullName>
    </submittedName>
</protein>
<keyword evidence="2" id="KW-1133">Transmembrane helix</keyword>
<feature type="signal peptide" evidence="3">
    <location>
        <begin position="1"/>
        <end position="19"/>
    </location>
</feature>
<evidence type="ECO:0000313" key="5">
    <source>
        <dbReference type="Proteomes" id="UP000824998"/>
    </source>
</evidence>
<evidence type="ECO:0000256" key="1">
    <source>
        <dbReference type="SAM" id="MobiDB-lite"/>
    </source>
</evidence>
<keyword evidence="5" id="KW-1185">Reference proteome</keyword>
<keyword evidence="3" id="KW-0732">Signal</keyword>
<feature type="transmembrane region" description="Helical" evidence="2">
    <location>
        <begin position="221"/>
        <end position="242"/>
    </location>
</feature>
<evidence type="ECO:0000313" key="4">
    <source>
        <dbReference type="EMBL" id="KAG9232671.1"/>
    </source>
</evidence>
<organism evidence="4 5">
    <name type="scientific">Amylocarpus encephaloides</name>
    <dbReference type="NCBI Taxonomy" id="45428"/>
    <lineage>
        <taxon>Eukaryota</taxon>
        <taxon>Fungi</taxon>
        <taxon>Dikarya</taxon>
        <taxon>Ascomycota</taxon>
        <taxon>Pezizomycotina</taxon>
        <taxon>Leotiomycetes</taxon>
        <taxon>Helotiales</taxon>
        <taxon>Helotiales incertae sedis</taxon>
        <taxon>Amylocarpus</taxon>
    </lineage>
</organism>
<reference evidence="4" key="1">
    <citation type="journal article" date="2021" name="IMA Fungus">
        <title>Genomic characterization of three marine fungi, including Emericellopsis atlantica sp. nov. with signatures of a generalist lifestyle and marine biomass degradation.</title>
        <authorList>
            <person name="Hagestad O.C."/>
            <person name="Hou L."/>
            <person name="Andersen J.H."/>
            <person name="Hansen E.H."/>
            <person name="Altermark B."/>
            <person name="Li C."/>
            <person name="Kuhnert E."/>
            <person name="Cox R.J."/>
            <person name="Crous P.W."/>
            <person name="Spatafora J.W."/>
            <person name="Lail K."/>
            <person name="Amirebrahimi M."/>
            <person name="Lipzen A."/>
            <person name="Pangilinan J."/>
            <person name="Andreopoulos W."/>
            <person name="Hayes R.D."/>
            <person name="Ng V."/>
            <person name="Grigoriev I.V."/>
            <person name="Jackson S.A."/>
            <person name="Sutton T.D.S."/>
            <person name="Dobson A.D.W."/>
            <person name="Rama T."/>
        </authorList>
    </citation>
    <scope>NUCLEOTIDE SEQUENCE</scope>
    <source>
        <strain evidence="4">TRa018bII</strain>
    </source>
</reference>
<gene>
    <name evidence="4" type="ORF">BJ875DRAFT_442940</name>
</gene>
<feature type="compositionally biased region" description="Polar residues" evidence="1">
    <location>
        <begin position="189"/>
        <end position="208"/>
    </location>
</feature>
<dbReference type="EMBL" id="MU251536">
    <property type="protein sequence ID" value="KAG9232671.1"/>
    <property type="molecule type" value="Genomic_DNA"/>
</dbReference>
<keyword evidence="2" id="KW-0812">Transmembrane</keyword>
<dbReference type="Proteomes" id="UP000824998">
    <property type="component" value="Unassembled WGS sequence"/>
</dbReference>
<feature type="region of interest" description="Disordered" evidence="1">
    <location>
        <begin position="189"/>
        <end position="218"/>
    </location>
</feature>
<sequence length="359" mass="37916">MLLPRVVAAALALRQAADILPVDYCRPECPACKTNILEFDAATSCVDSSQFLTNCGACQQCILTYSIQNGSLALLPDLQNTLSSQISRCAGTGGSAQVSQIASQASRLSDLNVQLATLMPSAAAISAQVSASRATAPRHDPSLSSMLATATWSSQFEAGMASVTAASLSSVASAASAASVASRLSNITSGVTRAPETSSTAVQSTAANSKAGPGPKLNQSWVAGPVIGSILGMSTVFVVIYCTRVKHRREEWELGPVKPNEKEDDEDPAQPPEDPGKPQLHGECMPVREMENTEVIPPVELPVPDPVGMELLTPRSATEHPKEWPLPISPLPALFASVEMRDQRSGAEESPKHETFYHR</sequence>
<dbReference type="OrthoDB" id="5414836at2759"/>
<evidence type="ECO:0000256" key="2">
    <source>
        <dbReference type="SAM" id="Phobius"/>
    </source>
</evidence>
<comment type="caution">
    <text evidence="4">The sequence shown here is derived from an EMBL/GenBank/DDBJ whole genome shotgun (WGS) entry which is preliminary data.</text>
</comment>
<feature type="chain" id="PRO_5040208930" evidence="3">
    <location>
        <begin position="20"/>
        <end position="359"/>
    </location>
</feature>
<feature type="region of interest" description="Disordered" evidence="1">
    <location>
        <begin position="340"/>
        <end position="359"/>
    </location>
</feature>